<dbReference type="Proteomes" id="UP001629274">
    <property type="component" value="Unassembled WGS sequence"/>
</dbReference>
<reference evidence="2 3" key="1">
    <citation type="journal article" date="2024" name="Chem. Sci.">
        <title>Discovery of megapolipeptins by genome mining of a Burkholderiales bacteria collection.</title>
        <authorList>
            <person name="Paulo B.S."/>
            <person name="Recchia M.J.J."/>
            <person name="Lee S."/>
            <person name="Fergusson C.H."/>
            <person name="Romanowski S.B."/>
            <person name="Hernandez A."/>
            <person name="Krull N."/>
            <person name="Liu D.Y."/>
            <person name="Cavanagh H."/>
            <person name="Bos A."/>
            <person name="Gray C.A."/>
            <person name="Murphy B.T."/>
            <person name="Linington R.G."/>
            <person name="Eustaquio A.S."/>
        </authorList>
    </citation>
    <scope>NUCLEOTIDE SEQUENCE [LARGE SCALE GENOMIC DNA]</scope>
    <source>
        <strain evidence="2 3">RL17-351-BIE-A</strain>
    </source>
</reference>
<dbReference type="InterPro" id="IPR000917">
    <property type="entry name" value="Sulfatase_N"/>
</dbReference>
<evidence type="ECO:0000259" key="1">
    <source>
        <dbReference type="Pfam" id="PF00884"/>
    </source>
</evidence>
<dbReference type="InterPro" id="IPR017850">
    <property type="entry name" value="Alkaline_phosphatase_core_sf"/>
</dbReference>
<dbReference type="EMBL" id="JAQQDR010000011">
    <property type="protein sequence ID" value="MFM0242034.1"/>
    <property type="molecule type" value="Genomic_DNA"/>
</dbReference>
<evidence type="ECO:0000313" key="3">
    <source>
        <dbReference type="Proteomes" id="UP001629274"/>
    </source>
</evidence>
<sequence length="602" mass="67457">MNEQDNHASGPSDAGRRHFLKAASAAVASAGVDLPAFANATSDRPAANRLTAAPAPAMPPKGYNILFILTDQERHFENWPFPVPGRERLKRHGITFANHQIAACVCSPSRSTIYTGLHTPQTGVFDNAGLPWQPDMPTGIRTIGHMMRDAGYRAAYLGKWHLSKSLHETASPYTAPVNAYNKSMQDYGFDDYFGVGDLIGMVRGGYDYDGITAGAAVSWLRQHSENSKPWFLAVNLVNPHDVMFVDTDQGNDDLQNRRHSLLGNARPPRDAIYDARWNEPLSGSRRQPYDAPGRPVAHGMYNTAHANLVGGYPFNDERIKVYQDYYFNCIRDCDRHIERLLDALVDLNLDDNTIIVMSSDHGDHVGAHQLVGKGATAYREQNHVPLVIRHPAYPGGQVCRSLTSHIDLAPTLLDLTGMDTKDAARIGGKALKGSSLVPLLRSPEKSPIDAVRPAALFCYAMLLYYDSEWMLRELGMLFDRKTPPEEIHRRIRAQQPDFGKRGAIRSVYDGRYRFSRYFSLMDFNLPRNVDELFAHNDVELYDLESDPRELRNLALERRHHEGLLLAMNEKLNVLIDAEIGKDGVDGMPIRDGKVQFEFHSRA</sequence>
<keyword evidence="3" id="KW-1185">Reference proteome</keyword>
<feature type="domain" description="Sulfatase N-terminal" evidence="1">
    <location>
        <begin position="64"/>
        <end position="418"/>
    </location>
</feature>
<accession>A0ABW9BPQ0</accession>
<protein>
    <submittedName>
        <fullName evidence="2">Sulfatase-like hydrolase/transferase</fullName>
    </submittedName>
</protein>
<dbReference type="SUPFAM" id="SSF53649">
    <property type="entry name" value="Alkaline phosphatase-like"/>
    <property type="match status" value="1"/>
</dbReference>
<dbReference type="PROSITE" id="PS51318">
    <property type="entry name" value="TAT"/>
    <property type="match status" value="1"/>
</dbReference>
<organism evidence="2 3">
    <name type="scientific">Paraburkholderia phytofirmans</name>
    <dbReference type="NCBI Taxonomy" id="261302"/>
    <lineage>
        <taxon>Bacteria</taxon>
        <taxon>Pseudomonadati</taxon>
        <taxon>Pseudomonadota</taxon>
        <taxon>Betaproteobacteria</taxon>
        <taxon>Burkholderiales</taxon>
        <taxon>Burkholderiaceae</taxon>
        <taxon>Paraburkholderia</taxon>
    </lineage>
</organism>
<proteinExistence type="predicted"/>
<dbReference type="InterPro" id="IPR006311">
    <property type="entry name" value="TAT_signal"/>
</dbReference>
<dbReference type="Pfam" id="PF00884">
    <property type="entry name" value="Sulfatase"/>
    <property type="match status" value="1"/>
</dbReference>
<dbReference type="RefSeq" id="WP_408261528.1">
    <property type="nucleotide sequence ID" value="NZ_JAQQCK010000004.1"/>
</dbReference>
<dbReference type="PANTHER" id="PTHR46615:SF1">
    <property type="entry name" value="ARYLSULFATASE K"/>
    <property type="match status" value="1"/>
</dbReference>
<comment type="caution">
    <text evidence="2">The sequence shown here is derived from an EMBL/GenBank/DDBJ whole genome shotgun (WGS) entry which is preliminary data.</text>
</comment>
<name>A0ABW9BPQ0_9BURK</name>
<dbReference type="CDD" id="cd16035">
    <property type="entry name" value="sulfatase_like"/>
    <property type="match status" value="1"/>
</dbReference>
<dbReference type="InterPro" id="IPR051849">
    <property type="entry name" value="GAG-degrading_sulfatase"/>
</dbReference>
<dbReference type="PANTHER" id="PTHR46615">
    <property type="entry name" value="ARYLSULFATASE K"/>
    <property type="match status" value="1"/>
</dbReference>
<evidence type="ECO:0000313" key="2">
    <source>
        <dbReference type="EMBL" id="MFM0242034.1"/>
    </source>
</evidence>
<dbReference type="Gene3D" id="3.40.720.10">
    <property type="entry name" value="Alkaline Phosphatase, subunit A"/>
    <property type="match status" value="1"/>
</dbReference>
<gene>
    <name evidence="2" type="ORF">PQR03_28220</name>
</gene>